<proteinExistence type="predicted"/>
<accession>A0A2W4QK34</accession>
<protein>
    <submittedName>
        <fullName evidence="1">Uncharacterized protein</fullName>
    </submittedName>
</protein>
<name>A0A2W4QK34_9GAMM</name>
<gene>
    <name evidence="1" type="ORF">DM484_27890</name>
</gene>
<comment type="caution">
    <text evidence="1">The sequence shown here is derived from an EMBL/GenBank/DDBJ whole genome shotgun (WGS) entry which is preliminary data.</text>
</comment>
<reference evidence="1 2" key="1">
    <citation type="journal article" date="2018" name="Aquat. Microb. Ecol.">
        <title>Gammaproteobacterial methanotrophs dominate.</title>
        <authorList>
            <person name="Rissanen A.J."/>
            <person name="Saarenheimo J."/>
            <person name="Tiirola M."/>
            <person name="Peura S."/>
            <person name="Aalto S.L."/>
            <person name="Karvinen A."/>
            <person name="Nykanen H."/>
        </authorList>
    </citation>
    <scope>NUCLEOTIDE SEQUENCE [LARGE SCALE GENOMIC DNA]</scope>
    <source>
        <strain evidence="1">AMbin10</strain>
    </source>
</reference>
<sequence length="143" mass="15713">MYYTKITRLAFIIALPSILLSIFGCSTVVRENILSSVETGTGISIHENPTTQLYEIRAGFIRSQFYSIPTGKVVKNKNAAPGEIDPSLNHEADQTPIVVSGIHSKSDWTNLIFGMDISENFAVGKEAVQSEAAKAMFENCRDK</sequence>
<evidence type="ECO:0000313" key="2">
    <source>
        <dbReference type="Proteomes" id="UP000249396"/>
    </source>
</evidence>
<evidence type="ECO:0000313" key="1">
    <source>
        <dbReference type="EMBL" id="PZN70779.1"/>
    </source>
</evidence>
<dbReference type="PROSITE" id="PS51257">
    <property type="entry name" value="PROKAR_LIPOPROTEIN"/>
    <property type="match status" value="1"/>
</dbReference>
<dbReference type="AlphaFoldDB" id="A0A2W4QK34"/>
<dbReference type="EMBL" id="QJPH01000543">
    <property type="protein sequence ID" value="PZN70779.1"/>
    <property type="molecule type" value="Genomic_DNA"/>
</dbReference>
<organism evidence="1 2">
    <name type="scientific">Candidatus Methylumidiphilus alinenensis</name>
    <dbReference type="NCBI Taxonomy" id="2202197"/>
    <lineage>
        <taxon>Bacteria</taxon>
        <taxon>Pseudomonadati</taxon>
        <taxon>Pseudomonadota</taxon>
        <taxon>Gammaproteobacteria</taxon>
        <taxon>Methylococcales</taxon>
        <taxon>Candidatus Methylumidiphilus</taxon>
    </lineage>
</organism>
<dbReference type="Proteomes" id="UP000249396">
    <property type="component" value="Unassembled WGS sequence"/>
</dbReference>